<dbReference type="CDD" id="cd04842">
    <property type="entry name" value="Peptidases_S8_Kp43_protease"/>
    <property type="match status" value="1"/>
</dbReference>
<dbReference type="InterPro" id="IPR015500">
    <property type="entry name" value="Peptidase_S8_subtilisin-rel"/>
</dbReference>
<proteinExistence type="inferred from homology"/>
<keyword evidence="8" id="KW-0812">Transmembrane</keyword>
<feature type="transmembrane region" description="Helical" evidence="8">
    <location>
        <begin position="578"/>
        <end position="599"/>
    </location>
</feature>
<comment type="similarity">
    <text evidence="1 7">Belongs to the peptidase S8 family.</text>
</comment>
<comment type="catalytic activity">
    <reaction evidence="5">
        <text>Hydrolysis of proteins with broad specificity for peptide bonds, and a preference for a large uncharged residue in P1. Hydrolyzes peptide amides.</text>
        <dbReference type="EC" id="3.4.21.62"/>
    </reaction>
</comment>
<keyword evidence="8" id="KW-1133">Transmembrane helix</keyword>
<dbReference type="Pfam" id="PF00082">
    <property type="entry name" value="Peptidase_S8"/>
    <property type="match status" value="1"/>
</dbReference>
<name>A0A6A4YPX1_9STRA</name>
<dbReference type="Gene3D" id="2.60.120.380">
    <property type="match status" value="1"/>
</dbReference>
<keyword evidence="4 7" id="KW-0720">Serine protease</keyword>
<dbReference type="PANTHER" id="PTHR43399">
    <property type="entry name" value="SUBTILISIN-RELATED"/>
    <property type="match status" value="1"/>
</dbReference>
<dbReference type="Gene3D" id="3.40.50.200">
    <property type="entry name" value="Peptidase S8/S53 domain"/>
    <property type="match status" value="1"/>
</dbReference>
<dbReference type="PANTHER" id="PTHR43399:SF4">
    <property type="entry name" value="CELL WALL-ASSOCIATED PROTEASE"/>
    <property type="match status" value="1"/>
</dbReference>
<evidence type="ECO:0000256" key="1">
    <source>
        <dbReference type="ARBA" id="ARBA00011073"/>
    </source>
</evidence>
<dbReference type="InterPro" id="IPR036852">
    <property type="entry name" value="Peptidase_S8/S53_dom_sf"/>
</dbReference>
<feature type="active site" description="Charge relay system" evidence="7">
    <location>
        <position position="64"/>
    </location>
</feature>
<dbReference type="GO" id="GO:0004252">
    <property type="term" value="F:serine-type endopeptidase activity"/>
    <property type="evidence" value="ECO:0007669"/>
    <property type="project" value="UniProtKB-UniRule"/>
</dbReference>
<evidence type="ECO:0000256" key="6">
    <source>
        <dbReference type="ARBA" id="ARBA00023619"/>
    </source>
</evidence>
<dbReference type="SUPFAM" id="SSF52743">
    <property type="entry name" value="Subtilisin-like"/>
    <property type="match status" value="1"/>
</dbReference>
<feature type="non-terminal residue" evidence="10">
    <location>
        <position position="1"/>
    </location>
</feature>
<dbReference type="AlphaFoldDB" id="A0A6A4YPX1"/>
<evidence type="ECO:0000256" key="4">
    <source>
        <dbReference type="ARBA" id="ARBA00022825"/>
    </source>
</evidence>
<feature type="domain" description="Peptidase S8/S53" evidence="9">
    <location>
        <begin position="55"/>
        <end position="385"/>
    </location>
</feature>
<dbReference type="InterPro" id="IPR022398">
    <property type="entry name" value="Peptidase_S8_His-AS"/>
</dbReference>
<accession>A0A6A4YPX1</accession>
<evidence type="ECO:0000256" key="5">
    <source>
        <dbReference type="ARBA" id="ARBA00023529"/>
    </source>
</evidence>
<dbReference type="PROSITE" id="PS00138">
    <property type="entry name" value="SUBTILASE_SER"/>
    <property type="match status" value="1"/>
</dbReference>
<dbReference type="InterPro" id="IPR034058">
    <property type="entry name" value="TagA/B/C/D_pept_dom"/>
</dbReference>
<comment type="caution">
    <text evidence="10">The sequence shown here is derived from an EMBL/GenBank/DDBJ whole genome shotgun (WGS) entry which is preliminary data.</text>
</comment>
<dbReference type="InterPro" id="IPR023828">
    <property type="entry name" value="Peptidase_S8_Ser-AS"/>
</dbReference>
<organism evidence="10">
    <name type="scientific">Aphanomyces stellatus</name>
    <dbReference type="NCBI Taxonomy" id="120398"/>
    <lineage>
        <taxon>Eukaryota</taxon>
        <taxon>Sar</taxon>
        <taxon>Stramenopiles</taxon>
        <taxon>Oomycota</taxon>
        <taxon>Saprolegniomycetes</taxon>
        <taxon>Saprolegniales</taxon>
        <taxon>Verrucalvaceae</taxon>
        <taxon>Aphanomyces</taxon>
    </lineage>
</organism>
<keyword evidence="8" id="KW-0472">Membrane</keyword>
<evidence type="ECO:0000259" key="9">
    <source>
        <dbReference type="Pfam" id="PF00082"/>
    </source>
</evidence>
<dbReference type="InterPro" id="IPR000209">
    <property type="entry name" value="Peptidase_S8/S53_dom"/>
</dbReference>
<dbReference type="EMBL" id="VJMH01005148">
    <property type="protein sequence ID" value="KAF0699905.1"/>
    <property type="molecule type" value="Genomic_DNA"/>
</dbReference>
<keyword evidence="2 7" id="KW-0645">Protease</keyword>
<feature type="active site" description="Charge relay system" evidence="7">
    <location>
        <position position="112"/>
    </location>
</feature>
<dbReference type="InterPro" id="IPR051048">
    <property type="entry name" value="Peptidase_S8/S53_subtilisin"/>
</dbReference>
<gene>
    <name evidence="10" type="ORF">As57867_009508</name>
</gene>
<dbReference type="PRINTS" id="PR00723">
    <property type="entry name" value="SUBTILISIN"/>
</dbReference>
<dbReference type="OrthoDB" id="10256524at2759"/>
<dbReference type="GO" id="GO:0006508">
    <property type="term" value="P:proteolysis"/>
    <property type="evidence" value="ECO:0007669"/>
    <property type="project" value="UniProtKB-KW"/>
</dbReference>
<keyword evidence="3 7" id="KW-0378">Hydrolase</keyword>
<sequence>VVTYLVRQPQVHYVTRAAVVESFALRADNHDRRRLDVETASVVGVDAAQAHGLLGNGIVVGISDSGLYMDHDQFDQPSPREFDAINLDARKVVLYQALADKVDQSNTVTCGHGTHVSGILAGSSYSQDHSDVGIAPHAKIAFVDIGTQNASCANDPTVKCPVKLLTPPNAADLMGMQVDAGAKIFSYSWGLQKDDYSRQAQNLDQYLFDHPDLLVVIAAGNSGDDGARTISSPAGAKNVITVGASMSTADSLFKKFACPSVFNPKSVAAYSSQGPTSDGRMKPDVVAPGEILWSAKSKASTSVDKTAELCPLQGTSQATPVVAGMAVLLYEWLRDGWWKAGVQDVDAGMLYIPAALIKALVIHSAGGLDRRLASNLVNLPCAQRRSQPLQYPDMNQGYGLPNMTSVASFGVEGSQVDFWPNPNRPIPPAVGHKGKTSYSFTLQPHDTFRATLVWTDPPGNLLATRMLQNDLDLSITVADAPHVVVHPLTHNGLRPDSLNNVEMVQVTHAALLRRLRHRAGSSDPITIQVHVTGASVLLHGPQPYSLVASHLQPMHPANERPVQPITWLATAFASTDYAWSWIVVLGCVVVGCLVAAAKVRKQRRSRRPRVIIKLRGETEATGLIYGSG</sequence>
<evidence type="ECO:0000256" key="7">
    <source>
        <dbReference type="PROSITE-ProRule" id="PRU01240"/>
    </source>
</evidence>
<dbReference type="PROSITE" id="PS51892">
    <property type="entry name" value="SUBTILASE"/>
    <property type="match status" value="1"/>
</dbReference>
<evidence type="ECO:0000256" key="2">
    <source>
        <dbReference type="ARBA" id="ARBA00022670"/>
    </source>
</evidence>
<evidence type="ECO:0000256" key="8">
    <source>
        <dbReference type="SAM" id="Phobius"/>
    </source>
</evidence>
<feature type="active site" description="Charge relay system" evidence="7">
    <location>
        <position position="316"/>
    </location>
</feature>
<evidence type="ECO:0000256" key="3">
    <source>
        <dbReference type="ARBA" id="ARBA00022801"/>
    </source>
</evidence>
<protein>
    <recommendedName>
        <fullName evidence="6">subtilisin</fullName>
        <ecNumber evidence="6">3.4.21.62</ecNumber>
    </recommendedName>
</protein>
<dbReference type="EC" id="3.4.21.62" evidence="6"/>
<dbReference type="PROSITE" id="PS00137">
    <property type="entry name" value="SUBTILASE_HIS"/>
    <property type="match status" value="1"/>
</dbReference>
<reference evidence="10" key="1">
    <citation type="submission" date="2019-06" db="EMBL/GenBank/DDBJ databases">
        <title>Genomics analysis of Aphanomyces spp. identifies a new class of oomycete effector associated with host adaptation.</title>
        <authorList>
            <person name="Gaulin E."/>
        </authorList>
    </citation>
    <scope>NUCLEOTIDE SEQUENCE</scope>
    <source>
        <strain evidence="10">CBS 578.67</strain>
    </source>
</reference>
<evidence type="ECO:0000313" key="10">
    <source>
        <dbReference type="EMBL" id="KAF0699905.1"/>
    </source>
</evidence>